<dbReference type="RefSeq" id="WP_105534997.1">
    <property type="nucleotide sequence ID" value="NZ_JADIJS010000008.1"/>
</dbReference>
<dbReference type="Proteomes" id="UP000718278">
    <property type="component" value="Unassembled WGS sequence"/>
</dbReference>
<dbReference type="PROSITE" id="PS50110">
    <property type="entry name" value="RESPONSE_REGULATORY"/>
    <property type="match status" value="1"/>
</dbReference>
<keyword evidence="1" id="KW-0805">Transcription regulation</keyword>
<evidence type="ECO:0000259" key="5">
    <source>
        <dbReference type="PROSITE" id="PS50043"/>
    </source>
</evidence>
<dbReference type="Gene3D" id="3.40.50.2300">
    <property type="match status" value="1"/>
</dbReference>
<evidence type="ECO:0000256" key="3">
    <source>
        <dbReference type="ARBA" id="ARBA00023163"/>
    </source>
</evidence>
<dbReference type="SUPFAM" id="SSF52172">
    <property type="entry name" value="CheY-like"/>
    <property type="match status" value="1"/>
</dbReference>
<evidence type="ECO:0000256" key="2">
    <source>
        <dbReference type="ARBA" id="ARBA00023125"/>
    </source>
</evidence>
<reference evidence="7 8" key="1">
    <citation type="submission" date="2020-10" db="EMBL/GenBank/DDBJ databases">
        <title>Genomic characterization of underground lake bacteria from Wind Cave National Park: Insight into the archetypical LuxI/LuxR and identification of LuxR solos.</title>
        <authorList>
            <person name="Wengert P.C."/>
            <person name="Savka M.A."/>
        </authorList>
    </citation>
    <scope>NUCLEOTIDE SEQUENCE [LARGE SCALE GENOMIC DNA]</scope>
    <source>
        <strain evidence="7 8">SD316</strain>
    </source>
</reference>
<accession>A0ABS3K8W9</accession>
<keyword evidence="3" id="KW-0804">Transcription</keyword>
<dbReference type="PROSITE" id="PS50043">
    <property type="entry name" value="HTH_LUXR_2"/>
    <property type="match status" value="1"/>
</dbReference>
<keyword evidence="4" id="KW-0597">Phosphoprotein</keyword>
<protein>
    <submittedName>
        <fullName evidence="7">Response regulator transcription factor</fullName>
    </submittedName>
</protein>
<evidence type="ECO:0000313" key="7">
    <source>
        <dbReference type="EMBL" id="MBO1042231.1"/>
    </source>
</evidence>
<dbReference type="Gene3D" id="1.10.10.10">
    <property type="entry name" value="Winged helix-like DNA-binding domain superfamily/Winged helix DNA-binding domain"/>
    <property type="match status" value="1"/>
</dbReference>
<gene>
    <name evidence="7" type="ORF">IPV26_21410</name>
</gene>
<dbReference type="InterPro" id="IPR036388">
    <property type="entry name" value="WH-like_DNA-bd_sf"/>
</dbReference>
<dbReference type="InterPro" id="IPR001789">
    <property type="entry name" value="Sig_transdc_resp-reg_receiver"/>
</dbReference>
<dbReference type="PRINTS" id="PR00038">
    <property type="entry name" value="HTHLUXR"/>
</dbReference>
<dbReference type="CDD" id="cd06170">
    <property type="entry name" value="LuxR_C_like"/>
    <property type="match status" value="1"/>
</dbReference>
<evidence type="ECO:0000259" key="6">
    <source>
        <dbReference type="PROSITE" id="PS50110"/>
    </source>
</evidence>
<sequence>MNGTTIYLVDDDEAVRDALSLLLATYGMSVETFADPTIFLAHIDERCPGILLLDLRMPLISGLQLQQKLTERGIDWPTVMITGHGDVNACRRAFKAGISDFLSKPIDEEVLLDAIHSAQTLLQTRLETQEANNLLASLTIREREVFDLVCEGFASKDIAGALDISARTIDAHRANIAEKLKTSSVAEFVRLTMAASQ</sequence>
<feature type="modified residue" description="4-aspartylphosphate" evidence="4">
    <location>
        <position position="54"/>
    </location>
</feature>
<dbReference type="Pfam" id="PF00072">
    <property type="entry name" value="Response_reg"/>
    <property type="match status" value="1"/>
</dbReference>
<dbReference type="EMBL" id="JADIJS010000008">
    <property type="protein sequence ID" value="MBO1042231.1"/>
    <property type="molecule type" value="Genomic_DNA"/>
</dbReference>
<comment type="caution">
    <text evidence="7">The sequence shown here is derived from an EMBL/GenBank/DDBJ whole genome shotgun (WGS) entry which is preliminary data.</text>
</comment>
<keyword evidence="8" id="KW-1185">Reference proteome</keyword>
<dbReference type="PANTHER" id="PTHR44688:SF16">
    <property type="entry name" value="DNA-BINDING TRANSCRIPTIONAL ACTIVATOR DEVR_DOSR"/>
    <property type="match status" value="1"/>
</dbReference>
<dbReference type="SMART" id="SM00448">
    <property type="entry name" value="REC"/>
    <property type="match status" value="1"/>
</dbReference>
<dbReference type="SMART" id="SM00421">
    <property type="entry name" value="HTH_LUXR"/>
    <property type="match status" value="1"/>
</dbReference>
<dbReference type="InterPro" id="IPR011006">
    <property type="entry name" value="CheY-like_superfamily"/>
</dbReference>
<keyword evidence="2" id="KW-0238">DNA-binding</keyword>
<dbReference type="Pfam" id="PF00196">
    <property type="entry name" value="GerE"/>
    <property type="match status" value="1"/>
</dbReference>
<evidence type="ECO:0000256" key="1">
    <source>
        <dbReference type="ARBA" id="ARBA00023015"/>
    </source>
</evidence>
<feature type="domain" description="Response regulatory" evidence="6">
    <location>
        <begin position="5"/>
        <end position="119"/>
    </location>
</feature>
<dbReference type="PROSITE" id="PS00622">
    <property type="entry name" value="HTH_LUXR_1"/>
    <property type="match status" value="1"/>
</dbReference>
<dbReference type="InterPro" id="IPR000792">
    <property type="entry name" value="Tscrpt_reg_LuxR_C"/>
</dbReference>
<organism evidence="7 8">
    <name type="scientific">Brucella pituitosa</name>
    <dbReference type="NCBI Taxonomy" id="571256"/>
    <lineage>
        <taxon>Bacteria</taxon>
        <taxon>Pseudomonadati</taxon>
        <taxon>Pseudomonadota</taxon>
        <taxon>Alphaproteobacteria</taxon>
        <taxon>Hyphomicrobiales</taxon>
        <taxon>Brucellaceae</taxon>
        <taxon>Brucella/Ochrobactrum group</taxon>
        <taxon>Brucella</taxon>
    </lineage>
</organism>
<feature type="domain" description="HTH luxR-type" evidence="5">
    <location>
        <begin position="131"/>
        <end position="197"/>
    </location>
</feature>
<proteinExistence type="predicted"/>
<evidence type="ECO:0000256" key="4">
    <source>
        <dbReference type="PROSITE-ProRule" id="PRU00169"/>
    </source>
</evidence>
<dbReference type="PANTHER" id="PTHR44688">
    <property type="entry name" value="DNA-BINDING TRANSCRIPTIONAL ACTIVATOR DEVR_DOSR"/>
    <property type="match status" value="1"/>
</dbReference>
<name>A0ABS3K8W9_9HYPH</name>
<evidence type="ECO:0000313" key="8">
    <source>
        <dbReference type="Proteomes" id="UP000718278"/>
    </source>
</evidence>